<reference evidence="2" key="1">
    <citation type="journal article" date="2015" name="Nature">
        <title>Complex archaea that bridge the gap between prokaryotes and eukaryotes.</title>
        <authorList>
            <person name="Spang A."/>
            <person name="Saw J.H."/>
            <person name="Jorgensen S.L."/>
            <person name="Zaremba-Niedzwiedzka K."/>
            <person name="Martijn J."/>
            <person name="Lind A.E."/>
            <person name="van Eijk R."/>
            <person name="Schleper C."/>
            <person name="Guy L."/>
            <person name="Ettema T.J."/>
        </authorList>
    </citation>
    <scope>NUCLEOTIDE SEQUENCE</scope>
</reference>
<feature type="region of interest" description="Disordered" evidence="1">
    <location>
        <begin position="26"/>
        <end position="75"/>
    </location>
</feature>
<protein>
    <submittedName>
        <fullName evidence="2">Uncharacterized protein</fullName>
    </submittedName>
</protein>
<gene>
    <name evidence="2" type="ORF">LCGC14_2203310</name>
</gene>
<sequence>MKIYTKITIDMNTGETVEEEYYNYDGPVEMCMPDPDMGPGQGMGDDPSGQDGPSWPYGDDDSKSDDTSSDDEEDEYEKMLQTFYEMFQAISSGEYNKTGQLVGGRGNVGSSFSYMPQLQQDALSMQLAAFAPWASDYQWNNPQDTDDDSWFDSLFDAALFGGATKLFCWVAREVYGEVIQDG</sequence>
<evidence type="ECO:0000313" key="2">
    <source>
        <dbReference type="EMBL" id="KKL60638.1"/>
    </source>
</evidence>
<feature type="compositionally biased region" description="Low complexity" evidence="1">
    <location>
        <begin position="33"/>
        <end position="54"/>
    </location>
</feature>
<name>A0A0F9DG10_9ZZZZ</name>
<dbReference type="EMBL" id="LAZR01029080">
    <property type="protein sequence ID" value="KKL60638.1"/>
    <property type="molecule type" value="Genomic_DNA"/>
</dbReference>
<comment type="caution">
    <text evidence="2">The sequence shown here is derived from an EMBL/GenBank/DDBJ whole genome shotgun (WGS) entry which is preliminary data.</text>
</comment>
<evidence type="ECO:0000256" key="1">
    <source>
        <dbReference type="SAM" id="MobiDB-lite"/>
    </source>
</evidence>
<proteinExistence type="predicted"/>
<organism evidence="2">
    <name type="scientific">marine sediment metagenome</name>
    <dbReference type="NCBI Taxonomy" id="412755"/>
    <lineage>
        <taxon>unclassified sequences</taxon>
        <taxon>metagenomes</taxon>
        <taxon>ecological metagenomes</taxon>
    </lineage>
</organism>
<dbReference type="AlphaFoldDB" id="A0A0F9DG10"/>
<accession>A0A0F9DG10</accession>